<name>A0A645GC05_9ZZZZ</name>
<sequence>MIDNSPVDAHNHFEKRSSPFKRIMNNVKSFMKKNVEEINPSSFETPKTEKSPDSHAQKYETYKKRGSKKVRHERITNSKEQKLPAKFKKGW</sequence>
<gene>
    <name evidence="2" type="ORF">SDC9_170982</name>
</gene>
<reference evidence="2" key="1">
    <citation type="submission" date="2019-08" db="EMBL/GenBank/DDBJ databases">
        <authorList>
            <person name="Kucharzyk K."/>
            <person name="Murdoch R.W."/>
            <person name="Higgins S."/>
            <person name="Loffler F."/>
        </authorList>
    </citation>
    <scope>NUCLEOTIDE SEQUENCE</scope>
</reference>
<proteinExistence type="predicted"/>
<feature type="compositionally biased region" description="Basic and acidic residues" evidence="1">
    <location>
        <begin position="46"/>
        <end position="63"/>
    </location>
</feature>
<evidence type="ECO:0000256" key="1">
    <source>
        <dbReference type="SAM" id="MobiDB-lite"/>
    </source>
</evidence>
<dbReference type="EMBL" id="VSSQ01072149">
    <property type="protein sequence ID" value="MPN23590.1"/>
    <property type="molecule type" value="Genomic_DNA"/>
</dbReference>
<protein>
    <submittedName>
        <fullName evidence="2">Uncharacterized protein</fullName>
    </submittedName>
</protein>
<comment type="caution">
    <text evidence="2">The sequence shown here is derived from an EMBL/GenBank/DDBJ whole genome shotgun (WGS) entry which is preliminary data.</text>
</comment>
<organism evidence="2">
    <name type="scientific">bioreactor metagenome</name>
    <dbReference type="NCBI Taxonomy" id="1076179"/>
    <lineage>
        <taxon>unclassified sequences</taxon>
        <taxon>metagenomes</taxon>
        <taxon>ecological metagenomes</taxon>
    </lineage>
</organism>
<feature type="region of interest" description="Disordered" evidence="1">
    <location>
        <begin position="37"/>
        <end position="91"/>
    </location>
</feature>
<accession>A0A645GC05</accession>
<feature type="compositionally biased region" description="Basic and acidic residues" evidence="1">
    <location>
        <begin position="73"/>
        <end position="83"/>
    </location>
</feature>
<dbReference type="AlphaFoldDB" id="A0A645GC05"/>
<evidence type="ECO:0000313" key="2">
    <source>
        <dbReference type="EMBL" id="MPN23590.1"/>
    </source>
</evidence>